<dbReference type="PANTHER" id="PTHR42951:SF18">
    <property type="entry name" value="METALLO-HYDROLASE MJ0296-RELATED"/>
    <property type="match status" value="1"/>
</dbReference>
<dbReference type="GeneID" id="41591684"/>
<dbReference type="Gene3D" id="3.60.15.10">
    <property type="entry name" value="Ribonuclease Z/Hydroxyacylglutathione hydrolase-like"/>
    <property type="match status" value="1"/>
</dbReference>
<evidence type="ECO:0000313" key="3">
    <source>
        <dbReference type="Proteomes" id="UP000193404"/>
    </source>
</evidence>
<dbReference type="Pfam" id="PF00753">
    <property type="entry name" value="Lactamase_B"/>
    <property type="match status" value="1"/>
</dbReference>
<feature type="domain" description="Metallo-beta-lactamase" evidence="1">
    <location>
        <begin position="10"/>
        <end position="201"/>
    </location>
</feature>
<gene>
    <name evidence="2" type="ORF">B6F84_12130</name>
</gene>
<dbReference type="InterPro" id="IPR050855">
    <property type="entry name" value="NDM-1-like"/>
</dbReference>
<keyword evidence="3" id="KW-1185">Reference proteome</keyword>
<dbReference type="STRING" id="282676.B6F84_12130"/>
<protein>
    <submittedName>
        <fullName evidence="2">MBL fold metallo-hydrolase</fullName>
    </submittedName>
</protein>
<accession>A0A1W6K3S5</accession>
<proteinExistence type="predicted"/>
<sequence length="210" mass="23616">MKIHEIPLRFVKSFLIEMEGNRGIIVDAGTPGSGNKILNYVNSVGVKKIDYVIFTHSHQDHIGGAHELRINLDSKFCIDENGKDYLEKGLVREPVLHSTFLKFVFSIGKPFFFKRTEGVNPDMILKEGEIEEGIEIIKTPGHTSDSISIFLRDLNAVIVGDTLQGTRQGLRYPSIYEKFDELKKSVEKIKSLSSSMIYVSHGVSSNKFLV</sequence>
<dbReference type="SUPFAM" id="SSF56281">
    <property type="entry name" value="Metallo-hydrolase/oxidoreductase"/>
    <property type="match status" value="1"/>
</dbReference>
<dbReference type="SMART" id="SM00849">
    <property type="entry name" value="Lactamase_B"/>
    <property type="match status" value="1"/>
</dbReference>
<dbReference type="OrthoDB" id="197151at2157"/>
<dbReference type="InterPro" id="IPR036866">
    <property type="entry name" value="RibonucZ/Hydroxyglut_hydro"/>
</dbReference>
<dbReference type="KEGG" id="aman:B6F84_12130"/>
<dbReference type="PANTHER" id="PTHR42951">
    <property type="entry name" value="METALLO-BETA-LACTAMASE DOMAIN-CONTAINING"/>
    <property type="match status" value="1"/>
</dbReference>
<dbReference type="Proteomes" id="UP000193404">
    <property type="component" value="Chromosome"/>
</dbReference>
<dbReference type="AlphaFoldDB" id="A0A1W6K3S5"/>
<dbReference type="RefSeq" id="WP_148692927.1">
    <property type="nucleotide sequence ID" value="NZ_CP020477.1"/>
</dbReference>
<reference evidence="2 3" key="1">
    <citation type="submission" date="2017-03" db="EMBL/GenBank/DDBJ databases">
        <title>Sulfur activation and transportation mechanism of thermophilic Archaea Acidianus manzaensis YN-25.</title>
        <authorList>
            <person name="Ma Y."/>
            <person name="Yang Y."/>
            <person name="Xia J."/>
        </authorList>
    </citation>
    <scope>NUCLEOTIDE SEQUENCE [LARGE SCALE GENOMIC DNA]</scope>
    <source>
        <strain evidence="2 3">YN-25</strain>
    </source>
</reference>
<dbReference type="EMBL" id="CP020477">
    <property type="protein sequence ID" value="ARM77193.1"/>
    <property type="molecule type" value="Genomic_DNA"/>
</dbReference>
<keyword evidence="2" id="KW-0378">Hydrolase</keyword>
<evidence type="ECO:0000313" key="2">
    <source>
        <dbReference type="EMBL" id="ARM77193.1"/>
    </source>
</evidence>
<evidence type="ECO:0000259" key="1">
    <source>
        <dbReference type="SMART" id="SM00849"/>
    </source>
</evidence>
<dbReference type="InterPro" id="IPR001279">
    <property type="entry name" value="Metallo-B-lactamas"/>
</dbReference>
<name>A0A1W6K3S5_9CREN</name>
<organism evidence="2 3">
    <name type="scientific">Acidianus manzaensis</name>
    <dbReference type="NCBI Taxonomy" id="282676"/>
    <lineage>
        <taxon>Archaea</taxon>
        <taxon>Thermoproteota</taxon>
        <taxon>Thermoprotei</taxon>
        <taxon>Sulfolobales</taxon>
        <taxon>Sulfolobaceae</taxon>
        <taxon>Acidianus</taxon>
    </lineage>
</organism>
<dbReference type="GO" id="GO:0016787">
    <property type="term" value="F:hydrolase activity"/>
    <property type="evidence" value="ECO:0007669"/>
    <property type="project" value="UniProtKB-KW"/>
</dbReference>